<dbReference type="InterPro" id="IPR001841">
    <property type="entry name" value="Znf_RING"/>
</dbReference>
<dbReference type="STRING" id="303518.ENSPNYP00000006971"/>
<reference evidence="10" key="2">
    <citation type="submission" date="2025-04" db="UniProtKB">
        <authorList>
            <consortium name="RefSeq"/>
        </authorList>
    </citation>
    <scope>IDENTIFICATION</scope>
</reference>
<keyword evidence="2 4" id="KW-0863">Zinc-finger</keyword>
<feature type="domain" description="RING-type" evidence="7">
    <location>
        <begin position="636"/>
        <end position="678"/>
    </location>
</feature>
<dbReference type="PROSITE" id="PS50089">
    <property type="entry name" value="ZF_RING_2"/>
    <property type="match status" value="1"/>
</dbReference>
<dbReference type="PANTHER" id="PTHR15302">
    <property type="entry name" value="E3 UBIQUITIN-PROTEIN LIGASE RNF103"/>
    <property type="match status" value="1"/>
</dbReference>
<keyword evidence="6" id="KW-0472">Membrane</keyword>
<dbReference type="Gene3D" id="3.30.40.10">
    <property type="entry name" value="Zinc/RING finger domain, C3HC4 (zinc finger)"/>
    <property type="match status" value="1"/>
</dbReference>
<dbReference type="GO" id="GO:0008270">
    <property type="term" value="F:zinc ion binding"/>
    <property type="evidence" value="ECO:0007669"/>
    <property type="project" value="UniProtKB-KW"/>
</dbReference>
<keyword evidence="3" id="KW-0862">Zinc</keyword>
<dbReference type="Ensembl" id="ENSPNYT00000007145.1">
    <property type="protein sequence ID" value="ENSPNYP00000006971.1"/>
    <property type="gene ID" value="ENSPNYG00000005342.1"/>
</dbReference>
<accession>A0A3B4FCU0</accession>
<organism evidence="8">
    <name type="scientific">Pundamilia nyererei</name>
    <dbReference type="NCBI Taxonomy" id="303518"/>
    <lineage>
        <taxon>Eukaryota</taxon>
        <taxon>Metazoa</taxon>
        <taxon>Chordata</taxon>
        <taxon>Craniata</taxon>
        <taxon>Vertebrata</taxon>
        <taxon>Euteleostomi</taxon>
        <taxon>Actinopterygii</taxon>
        <taxon>Neopterygii</taxon>
        <taxon>Teleostei</taxon>
        <taxon>Neoteleostei</taxon>
        <taxon>Acanthomorphata</taxon>
        <taxon>Ovalentaria</taxon>
        <taxon>Cichlomorphae</taxon>
        <taxon>Cichliformes</taxon>
        <taxon>Cichlidae</taxon>
        <taxon>African cichlids</taxon>
        <taxon>Pseudocrenilabrinae</taxon>
        <taxon>Haplochromini</taxon>
        <taxon>Pundamilia</taxon>
    </lineage>
</organism>
<feature type="compositionally biased region" description="Basic and acidic residues" evidence="5">
    <location>
        <begin position="532"/>
        <end position="553"/>
    </location>
</feature>
<dbReference type="Pfam" id="PF13639">
    <property type="entry name" value="zf-RING_2"/>
    <property type="match status" value="1"/>
</dbReference>
<protein>
    <submittedName>
        <fullName evidence="10">E3 ubiquitin-protein ligase RNF103</fullName>
    </submittedName>
    <submittedName>
        <fullName evidence="8">Ring finger protein 103</fullName>
    </submittedName>
</protein>
<dbReference type="GO" id="GO:0005783">
    <property type="term" value="C:endoplasmic reticulum"/>
    <property type="evidence" value="ECO:0007669"/>
    <property type="project" value="TreeGrafter"/>
</dbReference>
<dbReference type="Proteomes" id="UP000695023">
    <property type="component" value="Unplaced"/>
</dbReference>
<dbReference type="SMART" id="SM00184">
    <property type="entry name" value="RING"/>
    <property type="match status" value="1"/>
</dbReference>
<evidence type="ECO:0000256" key="3">
    <source>
        <dbReference type="ARBA" id="ARBA00022833"/>
    </source>
</evidence>
<dbReference type="SUPFAM" id="SSF57850">
    <property type="entry name" value="RING/U-box"/>
    <property type="match status" value="1"/>
</dbReference>
<name>A0A3B4FCU0_9CICH</name>
<dbReference type="InterPro" id="IPR013083">
    <property type="entry name" value="Znf_RING/FYVE/PHD"/>
</dbReference>
<keyword evidence="6" id="KW-0812">Transmembrane</keyword>
<dbReference type="InterPro" id="IPR042494">
    <property type="entry name" value="RNF103"/>
</dbReference>
<evidence type="ECO:0000256" key="6">
    <source>
        <dbReference type="SAM" id="Phobius"/>
    </source>
</evidence>
<dbReference type="AlphaFoldDB" id="A0A3B4FCU0"/>
<dbReference type="CDD" id="cd16473">
    <property type="entry name" value="RING-H2_RNF103"/>
    <property type="match status" value="1"/>
</dbReference>
<dbReference type="CTD" id="7844"/>
<keyword evidence="6" id="KW-1133">Transmembrane helix</keyword>
<evidence type="ECO:0000313" key="8">
    <source>
        <dbReference type="Ensembl" id="ENSPNYP00000006971.1"/>
    </source>
</evidence>
<reference evidence="8" key="1">
    <citation type="submission" date="2023-09" db="UniProtKB">
        <authorList>
            <consortium name="Ensembl"/>
        </authorList>
    </citation>
    <scope>IDENTIFICATION</scope>
</reference>
<dbReference type="PANTHER" id="PTHR15302:SF0">
    <property type="entry name" value="E3 UBIQUITIN-PROTEIN LIGASE RNF103"/>
    <property type="match status" value="1"/>
</dbReference>
<feature type="transmembrane region" description="Helical" evidence="6">
    <location>
        <begin position="329"/>
        <end position="347"/>
    </location>
</feature>
<dbReference type="GeneTree" id="ENSGT00390000006413"/>
<dbReference type="GO" id="GO:0036503">
    <property type="term" value="P:ERAD pathway"/>
    <property type="evidence" value="ECO:0007669"/>
    <property type="project" value="TreeGrafter"/>
</dbReference>
<evidence type="ECO:0000256" key="2">
    <source>
        <dbReference type="ARBA" id="ARBA00022771"/>
    </source>
</evidence>
<dbReference type="GeneID" id="102196330"/>
<dbReference type="GO" id="GO:0016567">
    <property type="term" value="P:protein ubiquitination"/>
    <property type="evidence" value="ECO:0007669"/>
    <property type="project" value="InterPro"/>
</dbReference>
<keyword evidence="1" id="KW-0479">Metal-binding</keyword>
<evidence type="ECO:0000256" key="4">
    <source>
        <dbReference type="PROSITE-ProRule" id="PRU00175"/>
    </source>
</evidence>
<proteinExistence type="predicted"/>
<evidence type="ECO:0000256" key="1">
    <source>
        <dbReference type="ARBA" id="ARBA00022723"/>
    </source>
</evidence>
<keyword evidence="9" id="KW-1185">Reference proteome</keyword>
<gene>
    <name evidence="10" type="primary">rnf103</name>
</gene>
<feature type="transmembrane region" description="Helical" evidence="6">
    <location>
        <begin position="368"/>
        <end position="386"/>
    </location>
</feature>
<evidence type="ECO:0000313" key="9">
    <source>
        <dbReference type="Proteomes" id="UP000695023"/>
    </source>
</evidence>
<feature type="region of interest" description="Disordered" evidence="5">
    <location>
        <begin position="532"/>
        <end position="562"/>
    </location>
</feature>
<dbReference type="OrthoDB" id="8062037at2759"/>
<evidence type="ECO:0000256" key="5">
    <source>
        <dbReference type="SAM" id="MobiDB-lite"/>
    </source>
</evidence>
<evidence type="ECO:0000313" key="10">
    <source>
        <dbReference type="RefSeq" id="XP_005751331.1"/>
    </source>
</evidence>
<dbReference type="RefSeq" id="XP_005751331.1">
    <property type="nucleotide sequence ID" value="XM_005751274.1"/>
</dbReference>
<dbReference type="GO" id="GO:0004842">
    <property type="term" value="F:ubiquitin-protein transferase activity"/>
    <property type="evidence" value="ECO:0007669"/>
    <property type="project" value="InterPro"/>
</dbReference>
<sequence length="701" mass="79725">MWLKLFFLLLYFIVLFTLARIFEAVVWYETGMFATQLVDPVTLSYKKLKTILECRGLGYSGLVEKKDVSELVEKSGELTQGELYSAIKKQKEQTEADGSSTTHFSGEVHFYELVEDTKDGIWLVQVIAQDREALLSQSNWGKMVQKVSQFGIRTGTFNCSNDYRSCIKRGWQRSTLIMSVPQTSASKGKVMLKEYKGSRVETEQIFRWMTSHVAHRIKTLHHSEQLVEEWRSDPAHPLKMFLFARLAQPPAFFSSLSVKFTGRIEFIFVDVRRWGNYSSLSEIGVTRSPAYILKMPEGIYHYGNSTGEFLSLAAMDTFLRSVQPEVNDLFVFSLVLINLLAWMDLFITQGATVKRFVVLIRTLGTYNSILLVSWLPVLALLQLPYLDLLHGYSLKLLRYADTTTLASLVRADWTFYSSHPALFLSTYLAHGLLVDYFEKKRRCGTRSQEDSRTNLEWLASLWDWYTSYLLHPIASLQQFPSDHSEWEDDPNFLFEHLAFPDLWLRPLVNMDYIKTLPTWRLRAAGQSGSEACCEKADEETRSQHSDEERKEPPHGSSSHKRSVCSVNFNSQLPACGDVDASGGRQCACAAESSGNGSSLSADRAVKDNCVVSDCVSNHQHCDWSMWPCDMLQCSECVVCLETFVSEEVLMGLPCGHAFHQQCIVVWLAAGRHCCPVCRWPSYKKKLQRAAQSSSTDNTVQD</sequence>
<evidence type="ECO:0000259" key="7">
    <source>
        <dbReference type="PROSITE" id="PS50089"/>
    </source>
</evidence>